<proteinExistence type="predicted"/>
<dbReference type="RefSeq" id="WP_189053399.1">
    <property type="nucleotide sequence ID" value="NZ_BMMK01000002.1"/>
</dbReference>
<evidence type="ECO:0000256" key="2">
    <source>
        <dbReference type="ARBA" id="ARBA00022679"/>
    </source>
</evidence>
<dbReference type="PANTHER" id="PTHR30160:SF1">
    <property type="entry name" value="LIPOPOLYSACCHARIDE 1,2-N-ACETYLGLUCOSAMINETRANSFERASE-RELATED"/>
    <property type="match status" value="1"/>
</dbReference>
<evidence type="ECO:0000313" key="3">
    <source>
        <dbReference type="EMBL" id="GGM36639.1"/>
    </source>
</evidence>
<gene>
    <name evidence="3" type="ORF">GCM10012275_04810</name>
</gene>
<comment type="caution">
    <text evidence="3">The sequence shown here is derived from an EMBL/GenBank/DDBJ whole genome shotgun (WGS) entry which is preliminary data.</text>
</comment>
<dbReference type="PANTHER" id="PTHR30160">
    <property type="entry name" value="TETRAACYLDISACCHARIDE 4'-KINASE-RELATED"/>
    <property type="match status" value="1"/>
</dbReference>
<sequence length="385" mass="41220">MSVLQPLAPDRDHSRGVGALGELLPGVRRILVLRGGGVGDFVLTLPALQALRDSYPDAEITLLGPAWQGELLDGRPGPVDRTWTLPPVRGLNGDGPDPDSAELAEFFALARLERFDLAVQLHGGGRWSNPFLRRLGARYTVGAREADAEPLDRWLPYHYYQHEALRHLEVVGLAGAAPTALQPRLQVTEADLAEADRALSGLPRALLAVHPGAGDRRRRWPTERFATVAAKMVECGAGVVVVGDDRDSDVADLVVGQCCEAVPLADWPLVRTLAGKVSLGGLLGVFARSTVLVGNDSGPRHLAQAVGVPTVSVYWCGNVINAGPFGRGEHRVHVAWTTQCPECGLSCTDPSAERCPHDVSFVAEVDEAAVLADVIDLWAGVKSRR</sequence>
<dbReference type="Pfam" id="PF01075">
    <property type="entry name" value="Glyco_transf_9"/>
    <property type="match status" value="1"/>
</dbReference>
<evidence type="ECO:0000313" key="4">
    <source>
        <dbReference type="Proteomes" id="UP000637578"/>
    </source>
</evidence>
<accession>A0A8J3C908</accession>
<dbReference type="Proteomes" id="UP000637578">
    <property type="component" value="Unassembled WGS sequence"/>
</dbReference>
<dbReference type="GO" id="GO:0005829">
    <property type="term" value="C:cytosol"/>
    <property type="evidence" value="ECO:0007669"/>
    <property type="project" value="TreeGrafter"/>
</dbReference>
<dbReference type="InterPro" id="IPR051199">
    <property type="entry name" value="LPS_LOS_Heptosyltrfase"/>
</dbReference>
<keyword evidence="2" id="KW-0808">Transferase</keyword>
<organism evidence="3 4">
    <name type="scientific">Longimycelium tulufanense</name>
    <dbReference type="NCBI Taxonomy" id="907463"/>
    <lineage>
        <taxon>Bacteria</taxon>
        <taxon>Bacillati</taxon>
        <taxon>Actinomycetota</taxon>
        <taxon>Actinomycetes</taxon>
        <taxon>Pseudonocardiales</taxon>
        <taxon>Pseudonocardiaceae</taxon>
        <taxon>Longimycelium</taxon>
    </lineage>
</organism>
<name>A0A8J3C908_9PSEU</name>
<evidence type="ECO:0000256" key="1">
    <source>
        <dbReference type="ARBA" id="ARBA00022676"/>
    </source>
</evidence>
<dbReference type="InterPro" id="IPR002201">
    <property type="entry name" value="Glyco_trans_9"/>
</dbReference>
<reference evidence="3" key="2">
    <citation type="submission" date="2020-09" db="EMBL/GenBank/DDBJ databases">
        <authorList>
            <person name="Sun Q."/>
            <person name="Zhou Y."/>
        </authorList>
    </citation>
    <scope>NUCLEOTIDE SEQUENCE</scope>
    <source>
        <strain evidence="3">CGMCC 4.5737</strain>
    </source>
</reference>
<dbReference type="GO" id="GO:0008713">
    <property type="term" value="F:ADP-heptose-lipopolysaccharide heptosyltransferase activity"/>
    <property type="evidence" value="ECO:0007669"/>
    <property type="project" value="TreeGrafter"/>
</dbReference>
<dbReference type="SUPFAM" id="SSF53756">
    <property type="entry name" value="UDP-Glycosyltransferase/glycogen phosphorylase"/>
    <property type="match status" value="1"/>
</dbReference>
<keyword evidence="4" id="KW-1185">Reference proteome</keyword>
<dbReference type="AlphaFoldDB" id="A0A8J3C908"/>
<keyword evidence="1" id="KW-0328">Glycosyltransferase</keyword>
<reference evidence="3" key="1">
    <citation type="journal article" date="2014" name="Int. J. Syst. Evol. Microbiol.">
        <title>Complete genome sequence of Corynebacterium casei LMG S-19264T (=DSM 44701T), isolated from a smear-ripened cheese.</title>
        <authorList>
            <consortium name="US DOE Joint Genome Institute (JGI-PGF)"/>
            <person name="Walter F."/>
            <person name="Albersmeier A."/>
            <person name="Kalinowski J."/>
            <person name="Ruckert C."/>
        </authorList>
    </citation>
    <scope>NUCLEOTIDE SEQUENCE</scope>
    <source>
        <strain evidence="3">CGMCC 4.5737</strain>
    </source>
</reference>
<protein>
    <submittedName>
        <fullName evidence="3">LPS biosynthesis-related glycosyltransferase</fullName>
    </submittedName>
</protein>
<dbReference type="EMBL" id="BMMK01000002">
    <property type="protein sequence ID" value="GGM36639.1"/>
    <property type="molecule type" value="Genomic_DNA"/>
</dbReference>
<dbReference type="GO" id="GO:0009244">
    <property type="term" value="P:lipopolysaccharide core region biosynthetic process"/>
    <property type="evidence" value="ECO:0007669"/>
    <property type="project" value="TreeGrafter"/>
</dbReference>
<dbReference type="CDD" id="cd03789">
    <property type="entry name" value="GT9_LPS_heptosyltransferase"/>
    <property type="match status" value="1"/>
</dbReference>
<dbReference type="Gene3D" id="3.40.50.2000">
    <property type="entry name" value="Glycogen Phosphorylase B"/>
    <property type="match status" value="2"/>
</dbReference>